<dbReference type="InterPro" id="IPR050104">
    <property type="entry name" value="FMN-dep_NADH:Q_OxRdtase_AzoR1"/>
</dbReference>
<comment type="similarity">
    <text evidence="6">Belongs to the azoreductase type 1 family.</text>
</comment>
<keyword evidence="2 6" id="KW-0288">FMN</keyword>
<dbReference type="EMBL" id="JMIU01000001">
    <property type="protein sequence ID" value="KDN96176.1"/>
    <property type="molecule type" value="Genomic_DNA"/>
</dbReference>
<keyword evidence="9" id="KW-1185">Reference proteome</keyword>
<keyword evidence="1 6" id="KW-0285">Flavoprotein</keyword>
<dbReference type="GO" id="GO:0016655">
    <property type="term" value="F:oxidoreductase activity, acting on NAD(P)H, quinone or similar compound as acceptor"/>
    <property type="evidence" value="ECO:0007669"/>
    <property type="project" value="InterPro"/>
</dbReference>
<evidence type="ECO:0000256" key="6">
    <source>
        <dbReference type="HAMAP-Rule" id="MF_01216"/>
    </source>
</evidence>
<evidence type="ECO:0000256" key="5">
    <source>
        <dbReference type="ARBA" id="ARBA00048542"/>
    </source>
</evidence>
<dbReference type="STRING" id="28885.EI16_07775"/>
<evidence type="ECO:0000256" key="4">
    <source>
        <dbReference type="ARBA" id="ARBA00023027"/>
    </source>
</evidence>
<comment type="subunit">
    <text evidence="6">Homodimer.</text>
</comment>
<dbReference type="PANTHER" id="PTHR43741">
    <property type="entry name" value="FMN-DEPENDENT NADH-AZOREDUCTASE 1"/>
    <property type="match status" value="1"/>
</dbReference>
<feature type="binding site" evidence="6">
    <location>
        <begin position="16"/>
        <end position="18"/>
    </location>
    <ligand>
        <name>FMN</name>
        <dbReference type="ChEBI" id="CHEBI:58210"/>
    </ligand>
</feature>
<gene>
    <name evidence="6" type="primary">azoR</name>
    <name evidence="8" type="ORF">EI16_07775</name>
</gene>
<dbReference type="SUPFAM" id="SSF52218">
    <property type="entry name" value="Flavoproteins"/>
    <property type="match status" value="1"/>
</dbReference>
<dbReference type="Proteomes" id="UP000027341">
    <property type="component" value="Unassembled WGS sequence"/>
</dbReference>
<dbReference type="PANTHER" id="PTHR43741:SF2">
    <property type="entry name" value="FMN-DEPENDENT NADH:QUINONE OXIDOREDUCTASE"/>
    <property type="match status" value="1"/>
</dbReference>
<dbReference type="InterPro" id="IPR003680">
    <property type="entry name" value="Flavodoxin_fold"/>
</dbReference>
<comment type="caution">
    <text evidence="8">The sequence shown here is derived from an EMBL/GenBank/DDBJ whole genome shotgun (WGS) entry which is preliminary data.</text>
</comment>
<proteinExistence type="inferred from homology"/>
<feature type="domain" description="Flavodoxin-like fold" evidence="7">
    <location>
        <begin position="3"/>
        <end position="199"/>
    </location>
</feature>
<protein>
    <recommendedName>
        <fullName evidence="6">FMN dependent NADH:quinone oxidoreductase</fullName>
        <ecNumber evidence="6">1.6.5.-</ecNumber>
    </recommendedName>
    <alternativeName>
        <fullName evidence="6">Azo-dye reductase</fullName>
    </alternativeName>
    <alternativeName>
        <fullName evidence="6">FMN-dependent NADH-azo compound oxidoreductase</fullName>
    </alternativeName>
    <alternativeName>
        <fullName evidence="6">FMN-dependent NADH-azoreductase</fullName>
        <ecNumber evidence="6">1.7.1.17</ecNumber>
    </alternativeName>
</protein>
<dbReference type="HAMAP" id="MF_01216">
    <property type="entry name" value="Azoreductase_type1"/>
    <property type="match status" value="1"/>
</dbReference>
<comment type="function">
    <text evidence="6">Quinone reductase that provides resistance to thiol-specific stress caused by electrophilic quinones.</text>
</comment>
<dbReference type="AlphaFoldDB" id="A0A067A0S7"/>
<dbReference type="InterPro" id="IPR029039">
    <property type="entry name" value="Flavoprotein-like_sf"/>
</dbReference>
<comment type="function">
    <text evidence="6">Also exhibits azoreductase activity. Catalyzes the reductive cleavage of the azo bond in aromatic azo compounds to the corresponding amines.</text>
</comment>
<evidence type="ECO:0000259" key="7">
    <source>
        <dbReference type="Pfam" id="PF02525"/>
    </source>
</evidence>
<dbReference type="InterPro" id="IPR023048">
    <property type="entry name" value="NADH:quinone_OxRdtase_FMN_depd"/>
</dbReference>
<name>A0A067A0S7_HYDMR</name>
<keyword evidence="3 6" id="KW-0560">Oxidoreductase</keyword>
<organism evidence="8 9">
    <name type="scientific">Hydrogenovibrio marinus</name>
    <dbReference type="NCBI Taxonomy" id="28885"/>
    <lineage>
        <taxon>Bacteria</taxon>
        <taxon>Pseudomonadati</taxon>
        <taxon>Pseudomonadota</taxon>
        <taxon>Gammaproteobacteria</taxon>
        <taxon>Thiotrichales</taxon>
        <taxon>Piscirickettsiaceae</taxon>
        <taxon>Hydrogenovibrio</taxon>
    </lineage>
</organism>
<sequence>MATLLRIDSSALSQGSNSKYLADQYQAEWLGNHPQGKVIHHDLGVNPPSHLSEATIQAMYTPAESRSADQNAQLNESNQALQDMREADTLLISAPMYNFGIPSSLKAYLDQVVRVGETFTYTENGPKGLLEGKQAIVILTSGGNYTESPYNQFDHVTPYLNTVLGFIGITDVKVVAAPDMANNDNKSTSLNRAEEALLEAV</sequence>
<dbReference type="Pfam" id="PF02525">
    <property type="entry name" value="Flavodoxin_2"/>
    <property type="match status" value="1"/>
</dbReference>
<feature type="binding site" evidence="6">
    <location>
        <position position="10"/>
    </location>
    <ligand>
        <name>FMN</name>
        <dbReference type="ChEBI" id="CHEBI:58210"/>
    </ligand>
</feature>
<feature type="binding site" evidence="6">
    <location>
        <begin position="140"/>
        <end position="143"/>
    </location>
    <ligand>
        <name>FMN</name>
        <dbReference type="ChEBI" id="CHEBI:58210"/>
    </ligand>
</feature>
<keyword evidence="4 6" id="KW-0520">NAD</keyword>
<dbReference type="Gene3D" id="3.40.50.360">
    <property type="match status" value="1"/>
</dbReference>
<dbReference type="GO" id="GO:0010181">
    <property type="term" value="F:FMN binding"/>
    <property type="evidence" value="ECO:0007669"/>
    <property type="project" value="UniProtKB-UniRule"/>
</dbReference>
<evidence type="ECO:0000256" key="3">
    <source>
        <dbReference type="ARBA" id="ARBA00023002"/>
    </source>
</evidence>
<evidence type="ECO:0000313" key="9">
    <source>
        <dbReference type="Proteomes" id="UP000027341"/>
    </source>
</evidence>
<evidence type="ECO:0000256" key="1">
    <source>
        <dbReference type="ARBA" id="ARBA00022630"/>
    </source>
</evidence>
<comment type="cofactor">
    <cofactor evidence="6">
        <name>FMN</name>
        <dbReference type="ChEBI" id="CHEBI:58210"/>
    </cofactor>
    <text evidence="6">Binds 1 FMN per subunit.</text>
</comment>
<dbReference type="EC" id="1.6.5.-" evidence="6"/>
<accession>A0A067A0S7</accession>
<dbReference type="GO" id="GO:0009055">
    <property type="term" value="F:electron transfer activity"/>
    <property type="evidence" value="ECO:0007669"/>
    <property type="project" value="UniProtKB-UniRule"/>
</dbReference>
<evidence type="ECO:0000313" key="8">
    <source>
        <dbReference type="EMBL" id="KDN96176.1"/>
    </source>
</evidence>
<comment type="catalytic activity">
    <reaction evidence="6">
        <text>2 a quinone + NADH + H(+) = 2 a 1,4-benzosemiquinone + NAD(+)</text>
        <dbReference type="Rhea" id="RHEA:65952"/>
        <dbReference type="ChEBI" id="CHEBI:15378"/>
        <dbReference type="ChEBI" id="CHEBI:57540"/>
        <dbReference type="ChEBI" id="CHEBI:57945"/>
        <dbReference type="ChEBI" id="CHEBI:132124"/>
        <dbReference type="ChEBI" id="CHEBI:134225"/>
    </reaction>
</comment>
<feature type="binding site" evidence="6">
    <location>
        <begin position="96"/>
        <end position="99"/>
    </location>
    <ligand>
        <name>FMN</name>
        <dbReference type="ChEBI" id="CHEBI:58210"/>
    </ligand>
</feature>
<dbReference type="EC" id="1.7.1.17" evidence="6"/>
<dbReference type="RefSeq" id="WP_029911785.1">
    <property type="nucleotide sequence ID" value="NZ_AP020335.1"/>
</dbReference>
<dbReference type="GO" id="GO:0016652">
    <property type="term" value="F:oxidoreductase activity, acting on NAD(P)H as acceptor"/>
    <property type="evidence" value="ECO:0007669"/>
    <property type="project" value="UniProtKB-UniRule"/>
</dbReference>
<evidence type="ECO:0000256" key="2">
    <source>
        <dbReference type="ARBA" id="ARBA00022643"/>
    </source>
</evidence>
<comment type="catalytic activity">
    <reaction evidence="5">
        <text>N,N-dimethyl-1,4-phenylenediamine + anthranilate + 2 NAD(+) = 2-(4-dimethylaminophenyl)diazenylbenzoate + 2 NADH + 2 H(+)</text>
        <dbReference type="Rhea" id="RHEA:55872"/>
        <dbReference type="ChEBI" id="CHEBI:15378"/>
        <dbReference type="ChEBI" id="CHEBI:15783"/>
        <dbReference type="ChEBI" id="CHEBI:16567"/>
        <dbReference type="ChEBI" id="CHEBI:57540"/>
        <dbReference type="ChEBI" id="CHEBI:57945"/>
        <dbReference type="ChEBI" id="CHEBI:71579"/>
        <dbReference type="EC" id="1.7.1.17"/>
    </reaction>
    <physiologicalReaction direction="right-to-left" evidence="5">
        <dbReference type="Rhea" id="RHEA:55874"/>
    </physiologicalReaction>
</comment>
<reference evidence="8 9" key="1">
    <citation type="submission" date="2014-04" db="EMBL/GenBank/DDBJ databases">
        <title>Draft genome sequence of Hydrogenovibrio marinus MH-110, a model organism for aerobic H2 metabolism.</title>
        <authorList>
            <person name="Cha H.J."/>
            <person name="Jo B.H."/>
            <person name="Hwang B.H."/>
        </authorList>
    </citation>
    <scope>NUCLEOTIDE SEQUENCE [LARGE SCALE GENOMIC DNA]</scope>
    <source>
        <strain evidence="8 9">MH-110</strain>
    </source>
</reference>